<evidence type="ECO:0000313" key="9">
    <source>
        <dbReference type="EnsemblMetazoa" id="CapteP18433"/>
    </source>
</evidence>
<gene>
    <name evidence="8" type="ORF">CAPTEDRAFT_18433</name>
</gene>
<evidence type="ECO:0000256" key="6">
    <source>
        <dbReference type="RuleBase" id="RU000356"/>
    </source>
</evidence>
<comment type="similarity">
    <text evidence="6">Belongs to the globin family.</text>
</comment>
<dbReference type="PROSITE" id="PS01033">
    <property type="entry name" value="GLOBIN"/>
    <property type="match status" value="1"/>
</dbReference>
<evidence type="ECO:0000313" key="8">
    <source>
        <dbReference type="EMBL" id="ELU11893.1"/>
    </source>
</evidence>
<accession>R7UZ91</accession>
<name>R7UZ91_CAPTE</name>
<dbReference type="Gene3D" id="1.10.490.10">
    <property type="entry name" value="Globins"/>
    <property type="match status" value="1"/>
</dbReference>
<reference evidence="9" key="3">
    <citation type="submission" date="2015-06" db="UniProtKB">
        <authorList>
            <consortium name="EnsemblMetazoa"/>
        </authorList>
    </citation>
    <scope>IDENTIFICATION</scope>
</reference>
<keyword evidence="10" id="KW-1185">Reference proteome</keyword>
<evidence type="ECO:0000256" key="3">
    <source>
        <dbReference type="ARBA" id="ARBA00022621"/>
    </source>
</evidence>
<proteinExistence type="inferred from homology"/>
<dbReference type="EMBL" id="KB296320">
    <property type="protein sequence ID" value="ELU11893.1"/>
    <property type="molecule type" value="Genomic_DNA"/>
</dbReference>
<dbReference type="GO" id="GO:0019825">
    <property type="term" value="F:oxygen binding"/>
    <property type="evidence" value="ECO:0007669"/>
    <property type="project" value="InterPro"/>
</dbReference>
<dbReference type="EnsemblMetazoa" id="CapteT18433">
    <property type="protein sequence ID" value="CapteP18433"/>
    <property type="gene ID" value="CapteG18433"/>
</dbReference>
<protein>
    <recommendedName>
        <fullName evidence="7">Globin domain-containing protein</fullName>
    </recommendedName>
</protein>
<keyword evidence="4" id="KW-0479">Metal-binding</keyword>
<keyword evidence="5" id="KW-0408">Iron</keyword>
<feature type="domain" description="Globin" evidence="7">
    <location>
        <begin position="2"/>
        <end position="147"/>
    </location>
</feature>
<evidence type="ECO:0000256" key="5">
    <source>
        <dbReference type="ARBA" id="ARBA00023004"/>
    </source>
</evidence>
<dbReference type="SUPFAM" id="SSF46458">
    <property type="entry name" value="Globin-like"/>
    <property type="match status" value="1"/>
</dbReference>
<sequence>MGLTPAQVASIQKNFATINSDLQGYGNKLFLRYLGANPGDMVFFPKFENVAYNDLVSNSAFNAQTLVVMEFLGKVVVNLGDLNKAGAMLQERVKTHKPRSISMAQFERLLDLLPRFLQEEGKASGAVADAWRVAVASLMPFMRAQFAK</sequence>
<evidence type="ECO:0000313" key="10">
    <source>
        <dbReference type="Proteomes" id="UP000014760"/>
    </source>
</evidence>
<dbReference type="InterPro" id="IPR012292">
    <property type="entry name" value="Globin/Proto"/>
</dbReference>
<dbReference type="AlphaFoldDB" id="R7UZ91"/>
<dbReference type="InterPro" id="IPR000971">
    <property type="entry name" value="Globin"/>
</dbReference>
<dbReference type="FunCoup" id="R7UZ91">
    <property type="interactions" value="58"/>
</dbReference>
<keyword evidence="2 6" id="KW-0349">Heme</keyword>
<reference evidence="10" key="1">
    <citation type="submission" date="2012-12" db="EMBL/GenBank/DDBJ databases">
        <authorList>
            <person name="Hellsten U."/>
            <person name="Grimwood J."/>
            <person name="Chapman J.A."/>
            <person name="Shapiro H."/>
            <person name="Aerts A."/>
            <person name="Otillar R.P."/>
            <person name="Terry A.Y."/>
            <person name="Boore J.L."/>
            <person name="Simakov O."/>
            <person name="Marletaz F."/>
            <person name="Cho S.-J."/>
            <person name="Edsinger-Gonzales E."/>
            <person name="Havlak P."/>
            <person name="Kuo D.-H."/>
            <person name="Larsson T."/>
            <person name="Lv J."/>
            <person name="Arendt D."/>
            <person name="Savage R."/>
            <person name="Osoegawa K."/>
            <person name="de Jong P."/>
            <person name="Lindberg D.R."/>
            <person name="Seaver E.C."/>
            <person name="Weisblat D.A."/>
            <person name="Putnam N.H."/>
            <person name="Grigoriev I.V."/>
            <person name="Rokhsar D.S."/>
        </authorList>
    </citation>
    <scope>NUCLEOTIDE SEQUENCE</scope>
    <source>
        <strain evidence="10">I ESC-2004</strain>
    </source>
</reference>
<dbReference type="GO" id="GO:0005344">
    <property type="term" value="F:oxygen carrier activity"/>
    <property type="evidence" value="ECO:0007669"/>
    <property type="project" value="UniProtKB-KW"/>
</dbReference>
<organism evidence="8">
    <name type="scientific">Capitella teleta</name>
    <name type="common">Polychaete worm</name>
    <dbReference type="NCBI Taxonomy" id="283909"/>
    <lineage>
        <taxon>Eukaryota</taxon>
        <taxon>Metazoa</taxon>
        <taxon>Spiralia</taxon>
        <taxon>Lophotrochozoa</taxon>
        <taxon>Annelida</taxon>
        <taxon>Polychaeta</taxon>
        <taxon>Sedentaria</taxon>
        <taxon>Scolecida</taxon>
        <taxon>Capitellidae</taxon>
        <taxon>Capitella</taxon>
    </lineage>
</organism>
<dbReference type="PANTHER" id="PTHR47217:SF1">
    <property type="entry name" value="GLOBIN-LIKE PROTEIN"/>
    <property type="match status" value="1"/>
</dbReference>
<dbReference type="PANTHER" id="PTHR47217">
    <property type="entry name" value="GLOBIN-LIKE PROTEIN"/>
    <property type="match status" value="1"/>
</dbReference>
<reference evidence="8 10" key="2">
    <citation type="journal article" date="2013" name="Nature">
        <title>Insights into bilaterian evolution from three spiralian genomes.</title>
        <authorList>
            <person name="Simakov O."/>
            <person name="Marletaz F."/>
            <person name="Cho S.J."/>
            <person name="Edsinger-Gonzales E."/>
            <person name="Havlak P."/>
            <person name="Hellsten U."/>
            <person name="Kuo D.H."/>
            <person name="Larsson T."/>
            <person name="Lv J."/>
            <person name="Arendt D."/>
            <person name="Savage R."/>
            <person name="Osoegawa K."/>
            <person name="de Jong P."/>
            <person name="Grimwood J."/>
            <person name="Chapman J.A."/>
            <person name="Shapiro H."/>
            <person name="Aerts A."/>
            <person name="Otillar R.P."/>
            <person name="Terry A.Y."/>
            <person name="Boore J.L."/>
            <person name="Grigoriev I.V."/>
            <person name="Lindberg D.R."/>
            <person name="Seaver E.C."/>
            <person name="Weisblat D.A."/>
            <person name="Putnam N.H."/>
            <person name="Rokhsar D.S."/>
        </authorList>
    </citation>
    <scope>NUCLEOTIDE SEQUENCE</scope>
    <source>
        <strain evidence="8 10">I ESC-2004</strain>
    </source>
</reference>
<evidence type="ECO:0000259" key="7">
    <source>
        <dbReference type="PROSITE" id="PS01033"/>
    </source>
</evidence>
<dbReference type="GO" id="GO:0020037">
    <property type="term" value="F:heme binding"/>
    <property type="evidence" value="ECO:0007669"/>
    <property type="project" value="InterPro"/>
</dbReference>
<evidence type="ECO:0000256" key="2">
    <source>
        <dbReference type="ARBA" id="ARBA00022617"/>
    </source>
</evidence>
<keyword evidence="3 6" id="KW-0561">Oxygen transport</keyword>
<dbReference type="OrthoDB" id="436496at2759"/>
<dbReference type="InterPro" id="IPR044399">
    <property type="entry name" value="Mb-like_M"/>
</dbReference>
<dbReference type="InterPro" id="IPR009050">
    <property type="entry name" value="Globin-like_sf"/>
</dbReference>
<dbReference type="GO" id="GO:0046872">
    <property type="term" value="F:metal ion binding"/>
    <property type="evidence" value="ECO:0007669"/>
    <property type="project" value="UniProtKB-KW"/>
</dbReference>
<dbReference type="Proteomes" id="UP000014760">
    <property type="component" value="Unassembled WGS sequence"/>
</dbReference>
<dbReference type="EMBL" id="AMQN01005574">
    <property type="status" value="NOT_ANNOTATED_CDS"/>
    <property type="molecule type" value="Genomic_DNA"/>
</dbReference>
<dbReference type="CDD" id="cd01040">
    <property type="entry name" value="Mb-like"/>
    <property type="match status" value="1"/>
</dbReference>
<dbReference type="Pfam" id="PF00042">
    <property type="entry name" value="Globin"/>
    <property type="match status" value="1"/>
</dbReference>
<dbReference type="HOGENOM" id="CLU_003827_10_1_1"/>
<evidence type="ECO:0000256" key="4">
    <source>
        <dbReference type="ARBA" id="ARBA00022723"/>
    </source>
</evidence>
<keyword evidence="1 6" id="KW-0813">Transport</keyword>
<evidence type="ECO:0000256" key="1">
    <source>
        <dbReference type="ARBA" id="ARBA00022448"/>
    </source>
</evidence>